<feature type="compositionally biased region" description="Polar residues" evidence="2">
    <location>
        <begin position="620"/>
        <end position="638"/>
    </location>
</feature>
<feature type="region of interest" description="Disordered" evidence="2">
    <location>
        <begin position="694"/>
        <end position="736"/>
    </location>
</feature>
<feature type="compositionally biased region" description="Basic and acidic residues" evidence="2">
    <location>
        <begin position="225"/>
        <end position="234"/>
    </location>
</feature>
<dbReference type="Gene3D" id="3.10.100.10">
    <property type="entry name" value="Mannose-Binding Protein A, subunit A"/>
    <property type="match status" value="2"/>
</dbReference>
<evidence type="ECO:0000313" key="5">
    <source>
        <dbReference type="Proteomes" id="UP001283361"/>
    </source>
</evidence>
<keyword evidence="1" id="KW-0175">Coiled coil</keyword>
<feature type="compositionally biased region" description="Basic and acidic residues" evidence="2">
    <location>
        <begin position="639"/>
        <end position="650"/>
    </location>
</feature>
<feature type="compositionally biased region" description="Polar residues" evidence="2">
    <location>
        <begin position="520"/>
        <end position="532"/>
    </location>
</feature>
<dbReference type="InterPro" id="IPR007110">
    <property type="entry name" value="Ig-like_dom"/>
</dbReference>
<reference evidence="4" key="1">
    <citation type="journal article" date="2023" name="G3 (Bethesda)">
        <title>A reference genome for the long-term kleptoplast-retaining sea slug Elysia crispata morphotype clarki.</title>
        <authorList>
            <person name="Eastman K.E."/>
            <person name="Pendleton A.L."/>
            <person name="Shaikh M.A."/>
            <person name="Suttiyut T."/>
            <person name="Ogas R."/>
            <person name="Tomko P."/>
            <person name="Gavelis G."/>
            <person name="Widhalm J.R."/>
            <person name="Wisecaver J.H."/>
        </authorList>
    </citation>
    <scope>NUCLEOTIDE SEQUENCE</scope>
    <source>
        <strain evidence="4">ECLA1</strain>
    </source>
</reference>
<feature type="compositionally biased region" description="Low complexity" evidence="2">
    <location>
        <begin position="706"/>
        <end position="715"/>
    </location>
</feature>
<dbReference type="Proteomes" id="UP001283361">
    <property type="component" value="Unassembled WGS sequence"/>
</dbReference>
<dbReference type="PANTHER" id="PTHR45692">
    <property type="entry name" value="G_PROTEIN_RECEP_F2_4 DOMAIN-CONTAINING PROTEIN"/>
    <property type="match status" value="1"/>
</dbReference>
<feature type="region of interest" description="Disordered" evidence="2">
    <location>
        <begin position="383"/>
        <end position="441"/>
    </location>
</feature>
<organism evidence="4 5">
    <name type="scientific">Elysia crispata</name>
    <name type="common">lettuce slug</name>
    <dbReference type="NCBI Taxonomy" id="231223"/>
    <lineage>
        <taxon>Eukaryota</taxon>
        <taxon>Metazoa</taxon>
        <taxon>Spiralia</taxon>
        <taxon>Lophotrochozoa</taxon>
        <taxon>Mollusca</taxon>
        <taxon>Gastropoda</taxon>
        <taxon>Heterobranchia</taxon>
        <taxon>Euthyneura</taxon>
        <taxon>Panpulmonata</taxon>
        <taxon>Sacoglossa</taxon>
        <taxon>Placobranchoidea</taxon>
        <taxon>Plakobranchidae</taxon>
        <taxon>Elysia</taxon>
    </lineage>
</organism>
<feature type="region of interest" description="Disordered" evidence="2">
    <location>
        <begin position="547"/>
        <end position="574"/>
    </location>
</feature>
<comment type="caution">
    <text evidence="4">The sequence shown here is derived from an EMBL/GenBank/DDBJ whole genome shotgun (WGS) entry which is preliminary data.</text>
</comment>
<feature type="compositionally biased region" description="Polar residues" evidence="2">
    <location>
        <begin position="722"/>
        <end position="736"/>
    </location>
</feature>
<proteinExistence type="predicted"/>
<feature type="region of interest" description="Disordered" evidence="2">
    <location>
        <begin position="470"/>
        <end position="532"/>
    </location>
</feature>
<dbReference type="Pfam" id="PF26588">
    <property type="entry name" value="GAIN_ADGRA3"/>
    <property type="match status" value="1"/>
</dbReference>
<feature type="compositionally biased region" description="Polar residues" evidence="2">
    <location>
        <begin position="402"/>
        <end position="439"/>
    </location>
</feature>
<feature type="compositionally biased region" description="Low complexity" evidence="2">
    <location>
        <begin position="553"/>
        <end position="574"/>
    </location>
</feature>
<sequence>MRNQKTVADVKTTATVFLSASLLVLGTQLTAFTRAVQPEPTSESPTPGQGHGSPAPRNQSSVCPRLWQRASTSGRQFLGGDSFMTSSSDAPPRGVAPKLCVWVNERRAPWKEALSACRRRNGFLVKLETIIELEGGRGLLEDIRQRGLETVWTGMHHHKGVLLWDELKPSMVTPYFGPTQQYGWKRRHWNFDKKSFLGGRRTCGALAVGDGQSDSRMMEDQPEGSSREVHRAADTRSSMAHSQGSYVGSLIPSARSGLEQRKRRSTLQAPGDPFIPLPPAGDVLGNAATFKVDYEDVANNQSPTQEARIENLQQFLSNQGFQEKYVESIGESPPSNHLQVVNARDDTSQFDMSHIQVTTLSTTKTPDNSNLEDDDYHVVTKREATSPVTAPPVHKLSGGNDAMTTTNTPTSAPKFSQQSSVKGTSLPASTHAQGETTISPLVAPTKSVDDLLNRLLRASLINAQSSLTLQPQSGQIDAGAKASESHQGTLFSESQTKSTSGINNDDHLRFSHNKPPASPVSETSTTVKPSYSHDQLFSLDMLTPKSKPVLSTENSKSVSKSNQNSSDISSSSFDSNEFLSKEKKNFFENMQTFSQNISPDLVAGIDLTTEAPDDSREVTDNVSSMESTTEFPVSNNTERQSKEYNSREMADPWGSENKTNFLHKNSDNELDLKSNQELPMDAVGVDSAEIFDTASNVTDSTEETSAESNSTTTSTLDERSQVSESEGMSSQNSLQSSMFEEVGAMSAEELSDITGSLLEQLNVDSSGLLQPDASMELDSCQDEHASVCVTEAIEELTLVGHCDRGWFGHRLLDRCYKPVGFKFSEFEARQKCLQRGAVLAMADTEFYSNILALLLQYFHQQRRFNSKIWVDAGLNMAVQADGSCWVLHDASLLQETCARRQSFFCQKDAHFHGFPPELRLDKAEPDTYVHNMTSFHPQTLFCPLRVFAAHDLVIWFKDGRPIKDLEDEEERVAFGFKNGQLSNSLDLDLSILKRVGQGGDRIPKAAMLQGTYWCEVWRRSPRLHRVPSHKIFLKFSDVITLHGHIITEPTNYVEAAMFNSMGLLVGLPVDMERRLATINKNITHQLRAAPLLVRDVIAFIKRVNASDGKAEFLTYICLTTGDLSSHMRRVVIDQYMTNFRQILEQQEAEIKQEWNIVLPMETAVKIFMTDMCPETDLTDKRTGRTANFPSTPINTKAFSTDMCNGVYTGRAWCRGDLETGAYWDNIRVTRSCQGWEWQDASSESEDSDSTWDFDGESSNTDETLDEDDSFLLHKAPNSALLELDEIEIEEENVADVTERLTNVLEDLEELSESDVSAVAQVVDHIVAVRRPPTEVSDKLVQTVSKVMDAAPEVLKKAEEESRALSR</sequence>
<dbReference type="InterPro" id="IPR016186">
    <property type="entry name" value="C-type_lectin-like/link_sf"/>
</dbReference>
<feature type="region of interest" description="Disordered" evidence="2">
    <location>
        <begin position="1237"/>
        <end position="1264"/>
    </location>
</feature>
<dbReference type="InterPro" id="IPR016187">
    <property type="entry name" value="CTDL_fold"/>
</dbReference>
<dbReference type="SUPFAM" id="SSF56436">
    <property type="entry name" value="C-type lectin-like"/>
    <property type="match status" value="2"/>
</dbReference>
<evidence type="ECO:0000259" key="3">
    <source>
        <dbReference type="PROSITE" id="PS50835"/>
    </source>
</evidence>
<evidence type="ECO:0000313" key="4">
    <source>
        <dbReference type="EMBL" id="KAK3786301.1"/>
    </source>
</evidence>
<feature type="region of interest" description="Disordered" evidence="2">
    <location>
        <begin position="36"/>
        <end position="62"/>
    </location>
</feature>
<evidence type="ECO:0000256" key="2">
    <source>
        <dbReference type="SAM" id="MobiDB-lite"/>
    </source>
</evidence>
<feature type="compositionally biased region" description="Polar residues" evidence="2">
    <location>
        <begin position="485"/>
        <end position="503"/>
    </location>
</feature>
<keyword evidence="5" id="KW-1185">Reference proteome</keyword>
<dbReference type="PANTHER" id="PTHR45692:SF1">
    <property type="entry name" value="G-PROTEIN COUPLED RECEPTORS FAMILY 2 PROFILE 2 DOMAIN-CONTAINING PROTEIN"/>
    <property type="match status" value="1"/>
</dbReference>
<feature type="domain" description="Ig-like" evidence="3">
    <location>
        <begin position="916"/>
        <end position="1016"/>
    </location>
</feature>
<dbReference type="CDD" id="cd00037">
    <property type="entry name" value="CLECT"/>
    <property type="match status" value="2"/>
</dbReference>
<feature type="region of interest" description="Disordered" evidence="2">
    <location>
        <begin position="609"/>
        <end position="656"/>
    </location>
</feature>
<name>A0AAE1DX48_9GAST</name>
<evidence type="ECO:0000256" key="1">
    <source>
        <dbReference type="SAM" id="Coils"/>
    </source>
</evidence>
<protein>
    <recommendedName>
        <fullName evidence="3">Ig-like domain-containing protein</fullName>
    </recommendedName>
</protein>
<dbReference type="PROSITE" id="PS50835">
    <property type="entry name" value="IG_LIKE"/>
    <property type="match status" value="1"/>
</dbReference>
<accession>A0AAE1DX48</accession>
<dbReference type="InterPro" id="IPR058808">
    <property type="entry name" value="GAIN_ADGRA2/3"/>
</dbReference>
<feature type="compositionally biased region" description="Acidic residues" evidence="2">
    <location>
        <begin position="1242"/>
        <end position="1255"/>
    </location>
</feature>
<feature type="compositionally biased region" description="Polar residues" evidence="2">
    <location>
        <begin position="235"/>
        <end position="246"/>
    </location>
</feature>
<gene>
    <name evidence="4" type="ORF">RRG08_057679</name>
</gene>
<feature type="coiled-coil region" evidence="1">
    <location>
        <begin position="1286"/>
        <end position="1313"/>
    </location>
</feature>
<feature type="region of interest" description="Disordered" evidence="2">
    <location>
        <begin position="207"/>
        <end position="277"/>
    </location>
</feature>
<dbReference type="EMBL" id="JAWDGP010001977">
    <property type="protein sequence ID" value="KAK3786301.1"/>
    <property type="molecule type" value="Genomic_DNA"/>
</dbReference>